<dbReference type="Gene3D" id="3.30.470.20">
    <property type="entry name" value="ATP-grasp fold, B domain"/>
    <property type="match status" value="1"/>
</dbReference>
<organism evidence="6 7">
    <name type="scientific">Thalassobacillus hwangdonensis</name>
    <dbReference type="NCBI Taxonomy" id="546108"/>
    <lineage>
        <taxon>Bacteria</taxon>
        <taxon>Bacillati</taxon>
        <taxon>Bacillota</taxon>
        <taxon>Bacilli</taxon>
        <taxon>Bacillales</taxon>
        <taxon>Bacillaceae</taxon>
        <taxon>Thalassobacillus</taxon>
    </lineage>
</organism>
<dbReference type="InterPro" id="IPR013815">
    <property type="entry name" value="ATP_grasp_subdomain_1"/>
</dbReference>
<dbReference type="RefSeq" id="WP_386061429.1">
    <property type="nucleotide sequence ID" value="NZ_JBHTKL010000005.1"/>
</dbReference>
<dbReference type="SUPFAM" id="SSF56059">
    <property type="entry name" value="Glutathione synthetase ATP-binding domain-like"/>
    <property type="match status" value="1"/>
</dbReference>
<dbReference type="EMBL" id="JBHTKL010000005">
    <property type="protein sequence ID" value="MFD1020221.1"/>
    <property type="molecule type" value="Genomic_DNA"/>
</dbReference>
<feature type="domain" description="ATP-grasp" evidence="5">
    <location>
        <begin position="97"/>
        <end position="287"/>
    </location>
</feature>
<gene>
    <name evidence="6" type="ORF">ACFQ2J_13620</name>
</gene>
<dbReference type="Pfam" id="PF08443">
    <property type="entry name" value="RimK"/>
    <property type="match status" value="1"/>
</dbReference>
<evidence type="ECO:0000259" key="5">
    <source>
        <dbReference type="PROSITE" id="PS50975"/>
    </source>
</evidence>
<evidence type="ECO:0000313" key="6">
    <source>
        <dbReference type="EMBL" id="MFD1020221.1"/>
    </source>
</evidence>
<dbReference type="InterPro" id="IPR013651">
    <property type="entry name" value="ATP-grasp_RimK-type"/>
</dbReference>
<keyword evidence="3 4" id="KW-0067">ATP-binding</keyword>
<keyword evidence="2 4" id="KW-0547">Nucleotide-binding</keyword>
<dbReference type="NCBIfam" id="TIGR00768">
    <property type="entry name" value="rimK_fam"/>
    <property type="match status" value="1"/>
</dbReference>
<accession>A0ABW3L2C7</accession>
<evidence type="ECO:0000313" key="7">
    <source>
        <dbReference type="Proteomes" id="UP001596990"/>
    </source>
</evidence>
<keyword evidence="6" id="KW-0436">Ligase</keyword>
<evidence type="ECO:0000256" key="3">
    <source>
        <dbReference type="ARBA" id="ARBA00022840"/>
    </source>
</evidence>
<proteinExistence type="predicted"/>
<dbReference type="GO" id="GO:0016874">
    <property type="term" value="F:ligase activity"/>
    <property type="evidence" value="ECO:0007669"/>
    <property type="project" value="UniProtKB-KW"/>
</dbReference>
<dbReference type="PANTHER" id="PTHR21621:SF2">
    <property type="entry name" value="COENZYME GAMMA-F420-2:ALPHA-L-GLUTAMATE LIGASE"/>
    <property type="match status" value="1"/>
</dbReference>
<dbReference type="Proteomes" id="UP001596990">
    <property type="component" value="Unassembled WGS sequence"/>
</dbReference>
<evidence type="ECO:0000256" key="1">
    <source>
        <dbReference type="ARBA" id="ARBA00022723"/>
    </source>
</evidence>
<evidence type="ECO:0000256" key="2">
    <source>
        <dbReference type="ARBA" id="ARBA00022741"/>
    </source>
</evidence>
<keyword evidence="7" id="KW-1185">Reference proteome</keyword>
<sequence length="291" mass="32564">MLGWLIVNSFTASSKKFQDNYDLLQKAANLRNISLTIKTDIDLFYVLHKEESKNTKPDFVISWNNDVFLAKYLESLGVRVFNSSEAIEHTANKALTHIRLNDCGLPMPKTILAPVNFNQSEGLYRDFIERVVDELAFPMIIKGCYGSFGKQVFLAHSAQELVEKAQVFQHKPFMFQEFIASSNGRDVRINIVGNQPAASMLRTSGNDDFRANITNGGIMRTYQPTDEQIQLAIRASKELGLDFAGVDLLFGKENQPIICEINGNSHIKNITDCTGADIAGAMIDHVIAEIR</sequence>
<dbReference type="PROSITE" id="PS50975">
    <property type="entry name" value="ATP_GRASP"/>
    <property type="match status" value="1"/>
</dbReference>
<dbReference type="Gene3D" id="3.40.50.20">
    <property type="match status" value="1"/>
</dbReference>
<dbReference type="Gene3D" id="3.30.1490.20">
    <property type="entry name" value="ATP-grasp fold, A domain"/>
    <property type="match status" value="1"/>
</dbReference>
<dbReference type="InterPro" id="IPR004666">
    <property type="entry name" value="Rp_bS6_RimK/Lys_biosynth_LsyX"/>
</dbReference>
<protein>
    <submittedName>
        <fullName evidence="6">RimK family alpha-L-glutamate ligase</fullName>
    </submittedName>
</protein>
<dbReference type="PANTHER" id="PTHR21621">
    <property type="entry name" value="RIBOSOMAL PROTEIN S6 MODIFICATION PROTEIN"/>
    <property type="match status" value="1"/>
</dbReference>
<reference evidence="7" key="1">
    <citation type="journal article" date="2019" name="Int. J. Syst. Evol. Microbiol.">
        <title>The Global Catalogue of Microorganisms (GCM) 10K type strain sequencing project: providing services to taxonomists for standard genome sequencing and annotation.</title>
        <authorList>
            <consortium name="The Broad Institute Genomics Platform"/>
            <consortium name="The Broad Institute Genome Sequencing Center for Infectious Disease"/>
            <person name="Wu L."/>
            <person name="Ma J."/>
        </authorList>
    </citation>
    <scope>NUCLEOTIDE SEQUENCE [LARGE SCALE GENOMIC DNA]</scope>
    <source>
        <strain evidence="7">CCUG 56607</strain>
    </source>
</reference>
<keyword evidence="1" id="KW-0479">Metal-binding</keyword>
<evidence type="ECO:0000256" key="4">
    <source>
        <dbReference type="PROSITE-ProRule" id="PRU00409"/>
    </source>
</evidence>
<dbReference type="InterPro" id="IPR011761">
    <property type="entry name" value="ATP-grasp"/>
</dbReference>
<name>A0ABW3L2C7_9BACI</name>
<comment type="caution">
    <text evidence="6">The sequence shown here is derived from an EMBL/GenBank/DDBJ whole genome shotgun (WGS) entry which is preliminary data.</text>
</comment>